<dbReference type="STRING" id="748909.SAMN05192575_101851"/>
<gene>
    <name evidence="1" type="ORF">SAMN05192575_101851</name>
</gene>
<reference evidence="1" key="1">
    <citation type="submission" date="2016-10" db="EMBL/GenBank/DDBJ databases">
        <authorList>
            <person name="de Groot N.N."/>
        </authorList>
    </citation>
    <scope>NUCLEOTIDE SEQUENCE [LARGE SCALE GENOMIC DNA]</scope>
    <source>
        <strain evidence="1">CGMCC 1.10697</strain>
    </source>
</reference>
<evidence type="ECO:0000313" key="1">
    <source>
        <dbReference type="EMBL" id="SFA85730.1"/>
    </source>
</evidence>
<dbReference type="Proteomes" id="UP000199113">
    <property type="component" value="Unassembled WGS sequence"/>
</dbReference>
<organism evidence="1 2">
    <name type="scientific">Nocardioides alpinus</name>
    <dbReference type="NCBI Taxonomy" id="748909"/>
    <lineage>
        <taxon>Bacteria</taxon>
        <taxon>Bacillati</taxon>
        <taxon>Actinomycetota</taxon>
        <taxon>Actinomycetes</taxon>
        <taxon>Propionibacteriales</taxon>
        <taxon>Nocardioidaceae</taxon>
        <taxon>Nocardioides</taxon>
    </lineage>
</organism>
<dbReference type="EMBL" id="FOKC01000001">
    <property type="protein sequence ID" value="SFA85730.1"/>
    <property type="molecule type" value="Genomic_DNA"/>
</dbReference>
<sequence length="32" mass="3682">MTKLIGDNRVIVVLFLVLAYVNAYAITANWYH</sequence>
<dbReference type="AlphaFoldDB" id="A0A1I0WBY9"/>
<proteinExistence type="predicted"/>
<protein>
    <submittedName>
        <fullName evidence="1">Uncharacterized protein</fullName>
    </submittedName>
</protein>
<accession>A0A1I0WBY9</accession>
<name>A0A1I0WBY9_9ACTN</name>
<evidence type="ECO:0000313" key="2">
    <source>
        <dbReference type="Proteomes" id="UP000199113"/>
    </source>
</evidence>